<organism evidence="4">
    <name type="scientific">uncultured Dysgonomonas sp</name>
    <dbReference type="NCBI Taxonomy" id="206096"/>
    <lineage>
        <taxon>Bacteria</taxon>
        <taxon>Pseudomonadati</taxon>
        <taxon>Bacteroidota</taxon>
        <taxon>Bacteroidia</taxon>
        <taxon>Bacteroidales</taxon>
        <taxon>Dysgonomonadaceae</taxon>
        <taxon>Dysgonomonas</taxon>
        <taxon>environmental samples</taxon>
    </lineage>
</organism>
<feature type="transmembrane region" description="Helical" evidence="1">
    <location>
        <begin position="326"/>
        <end position="346"/>
    </location>
</feature>
<gene>
    <name evidence="4" type="ORF">KL86DYS2_12337</name>
</gene>
<feature type="signal peptide" evidence="2">
    <location>
        <begin position="1"/>
        <end position="19"/>
    </location>
</feature>
<dbReference type="InterPro" id="IPR045957">
    <property type="entry name" value="DUF6377"/>
</dbReference>
<evidence type="ECO:0000259" key="3">
    <source>
        <dbReference type="Pfam" id="PF19904"/>
    </source>
</evidence>
<accession>A0A212JTV4</accession>
<sequence length="548" mass="63995">MRKLPIILFLYSLATIVSANDIGNSYINELNKAINNKKYYDEKKEQKINSLKQLLHISDLSLAQEYDINFKLSKEYRKYRMDSAVYYMEKNHDIAKKLNSMDVINETNLNLSLLYSATGMYLEAKDILNHIDRKSLSEKLVPLYFESNSQFYGHYAQSNDRHAYFQINEAYRDSLLTALDSSSVRYRITYAEKIFYQGQIEIAENRLLKLMDEIPEDDPDYAFVAYLLGKVYENKKKQDLQKKYFALSALSDIKNSIKDNASLQSLALVYYEEGDIDQAYKFTKSSIDDAVFCNVRFRTIGISEFYSIINTAYQAKEAKQKSKLQLYLILISILTVFLIVAVIYVYKQMKRVSRIRKELYRANVKLIDLNQGITDTNKQLKEVNIQLSESNHIKEEYIAHFFDLCSTYITKLEDYRKSLNKKAANNQLDDLFKTLKSTAFVDNELEELYKNFDNIFLSLYPTFVEDFNTLLISEEQIVLKPGELLNTELRIFALIRLGITDSVKIASFLRYSLSTIYNYRTKARNKAAVSRDEFENLVMKIGIIQKNR</sequence>
<dbReference type="SUPFAM" id="SSF81901">
    <property type="entry name" value="HCP-like"/>
    <property type="match status" value="1"/>
</dbReference>
<reference evidence="4" key="1">
    <citation type="submission" date="2016-04" db="EMBL/GenBank/DDBJ databases">
        <authorList>
            <person name="Evans L.H."/>
            <person name="Alamgir A."/>
            <person name="Owens N."/>
            <person name="Weber N.D."/>
            <person name="Virtaneva K."/>
            <person name="Barbian K."/>
            <person name="Babar A."/>
            <person name="Rosenke K."/>
        </authorList>
    </citation>
    <scope>NUCLEOTIDE SEQUENCE</scope>
    <source>
        <strain evidence="4">86-2</strain>
    </source>
</reference>
<keyword evidence="1" id="KW-0812">Transmembrane</keyword>
<feature type="domain" description="DUF6377" evidence="3">
    <location>
        <begin position="252"/>
        <end position="506"/>
    </location>
</feature>
<dbReference type="Pfam" id="PF19904">
    <property type="entry name" value="DUF6377"/>
    <property type="match status" value="1"/>
</dbReference>
<dbReference type="AlphaFoldDB" id="A0A212JTV4"/>
<dbReference type="EMBL" id="FLUL01000001">
    <property type="protein sequence ID" value="SBW02884.1"/>
    <property type="molecule type" value="Genomic_DNA"/>
</dbReference>
<protein>
    <recommendedName>
        <fullName evidence="3">DUF6377 domain-containing protein</fullName>
    </recommendedName>
</protein>
<evidence type="ECO:0000313" key="4">
    <source>
        <dbReference type="EMBL" id="SBW02884.1"/>
    </source>
</evidence>
<dbReference type="RefSeq" id="WP_296949940.1">
    <property type="nucleotide sequence ID" value="NZ_LT599021.1"/>
</dbReference>
<dbReference type="Gene3D" id="1.25.40.10">
    <property type="entry name" value="Tetratricopeptide repeat domain"/>
    <property type="match status" value="1"/>
</dbReference>
<evidence type="ECO:0000256" key="2">
    <source>
        <dbReference type="SAM" id="SignalP"/>
    </source>
</evidence>
<keyword evidence="2" id="KW-0732">Signal</keyword>
<dbReference type="InterPro" id="IPR011990">
    <property type="entry name" value="TPR-like_helical_dom_sf"/>
</dbReference>
<name>A0A212JTV4_9BACT</name>
<feature type="chain" id="PRO_5012126091" description="DUF6377 domain-containing protein" evidence="2">
    <location>
        <begin position="20"/>
        <end position="548"/>
    </location>
</feature>
<keyword evidence="1" id="KW-0472">Membrane</keyword>
<evidence type="ECO:0000256" key="1">
    <source>
        <dbReference type="SAM" id="Phobius"/>
    </source>
</evidence>
<keyword evidence="1" id="KW-1133">Transmembrane helix</keyword>
<proteinExistence type="predicted"/>